<reference evidence="1 2" key="1">
    <citation type="journal article" date="2021" name="Commun. Biol.">
        <title>Genomic insights into the host specific adaptation of the Pneumocystis genus.</title>
        <authorList>
            <person name="Cisse O.H."/>
            <person name="Ma L."/>
            <person name="Dekker J.P."/>
            <person name="Khil P.P."/>
            <person name="Youn J.-H."/>
            <person name="Brenchley J.M."/>
            <person name="Blair R."/>
            <person name="Pahar B."/>
            <person name="Chabe M."/>
            <person name="Van Rompay K.K.A."/>
            <person name="Keesler R."/>
            <person name="Sukura A."/>
            <person name="Hirsch V."/>
            <person name="Kutty G."/>
            <person name="Liu Y."/>
            <person name="Peng L."/>
            <person name="Chen J."/>
            <person name="Song J."/>
            <person name="Weissenbacher-Lang C."/>
            <person name="Xu J."/>
            <person name="Upham N.S."/>
            <person name="Stajich J.E."/>
            <person name="Cuomo C.A."/>
            <person name="Cushion M.T."/>
            <person name="Kovacs J.A."/>
        </authorList>
    </citation>
    <scope>NUCLEOTIDE SEQUENCE [LARGE SCALE GENOMIC DNA]</scope>
    <source>
        <strain evidence="1 2">RABM</strain>
    </source>
</reference>
<sequence>MMLYQRCFKTYFSLKKNSKSAKKRLSTPKKAILFIEHEWQSNASQKARKTPRKGLIKVNRYFSLLGKANVQTSLVNEKLPQRRVLSAQKSMFFPNTLWFLMIFLKRLSPFFRKMWLLGKMIGPLPGLCCHDDDQILHIDERHEK</sequence>
<name>A0ACB7C9Q2_9ASCO</name>
<evidence type="ECO:0000313" key="2">
    <source>
        <dbReference type="Proteomes" id="UP000768646"/>
    </source>
</evidence>
<protein>
    <submittedName>
        <fullName evidence="1">Uncharacterized protein</fullName>
    </submittedName>
</protein>
<accession>A0ACB7C9Q2</accession>
<keyword evidence="2" id="KW-1185">Reference proteome</keyword>
<dbReference type="EMBL" id="JABTEG010000008">
    <property type="protein sequence ID" value="KAG4304442.1"/>
    <property type="molecule type" value="Genomic_DNA"/>
</dbReference>
<gene>
    <name evidence="1" type="ORF">PORY_002152</name>
</gene>
<dbReference type="Proteomes" id="UP000768646">
    <property type="component" value="Unassembled WGS sequence"/>
</dbReference>
<organism evidence="1 2">
    <name type="scientific">Pneumocystis oryctolagi</name>
    <dbReference type="NCBI Taxonomy" id="42067"/>
    <lineage>
        <taxon>Eukaryota</taxon>
        <taxon>Fungi</taxon>
        <taxon>Dikarya</taxon>
        <taxon>Ascomycota</taxon>
        <taxon>Taphrinomycotina</taxon>
        <taxon>Pneumocystomycetes</taxon>
        <taxon>Pneumocystaceae</taxon>
        <taxon>Pneumocystis</taxon>
    </lineage>
</organism>
<evidence type="ECO:0000313" key="1">
    <source>
        <dbReference type="EMBL" id="KAG4304442.1"/>
    </source>
</evidence>
<proteinExistence type="predicted"/>
<comment type="caution">
    <text evidence="1">The sequence shown here is derived from an EMBL/GenBank/DDBJ whole genome shotgun (WGS) entry which is preliminary data.</text>
</comment>